<evidence type="ECO:0000256" key="1">
    <source>
        <dbReference type="SAM" id="MobiDB-lite"/>
    </source>
</evidence>
<dbReference type="Pfam" id="PF01954">
    <property type="entry name" value="AF2212-like"/>
    <property type="match status" value="1"/>
</dbReference>
<dbReference type="HOGENOM" id="CLU_2636115_0_0_0"/>
<dbReference type="InterPro" id="IPR008203">
    <property type="entry name" value="AF2212-like"/>
</dbReference>
<name>L0DKJ7_SINAD</name>
<dbReference type="AlphaFoldDB" id="L0DKJ7"/>
<dbReference type="EMBL" id="CP003364">
    <property type="protein sequence ID" value="AGA29191.1"/>
    <property type="molecule type" value="Genomic_DNA"/>
</dbReference>
<dbReference type="OrthoDB" id="290288at2"/>
<evidence type="ECO:0008006" key="4">
    <source>
        <dbReference type="Google" id="ProtNLM"/>
    </source>
</evidence>
<dbReference type="KEGG" id="saci:Sinac_5037"/>
<dbReference type="Gene3D" id="4.10.1150.10">
    <property type="entry name" value="AF2212/PG0164-like"/>
    <property type="match status" value="1"/>
</dbReference>
<accession>L0DKJ7</accession>
<proteinExistence type="predicted"/>
<evidence type="ECO:0000313" key="3">
    <source>
        <dbReference type="Proteomes" id="UP000010798"/>
    </source>
</evidence>
<dbReference type="SUPFAM" id="SSF141694">
    <property type="entry name" value="AF2212/PG0164-like"/>
    <property type="match status" value="1"/>
</dbReference>
<gene>
    <name evidence="2" type="ordered locus">Sinac_5037</name>
</gene>
<sequence length="77" mass="8696">MKTIHAIYENGVFRPTTPVDLPEGSEVTFEPRQGSEPASSSPHLKRIYELLSQPMDTGDPQLSERHNQHQPCFHSPL</sequence>
<dbReference type="eggNOG" id="COG2880">
    <property type="taxonomic scope" value="Bacteria"/>
</dbReference>
<organism evidence="2 3">
    <name type="scientific">Singulisphaera acidiphila (strain ATCC BAA-1392 / DSM 18658 / VKM B-2454 / MOB10)</name>
    <dbReference type="NCBI Taxonomy" id="886293"/>
    <lineage>
        <taxon>Bacteria</taxon>
        <taxon>Pseudomonadati</taxon>
        <taxon>Planctomycetota</taxon>
        <taxon>Planctomycetia</taxon>
        <taxon>Isosphaerales</taxon>
        <taxon>Isosphaeraceae</taxon>
        <taxon>Singulisphaera</taxon>
    </lineage>
</organism>
<evidence type="ECO:0000313" key="2">
    <source>
        <dbReference type="EMBL" id="AGA29191.1"/>
    </source>
</evidence>
<dbReference type="Proteomes" id="UP000010798">
    <property type="component" value="Chromosome"/>
</dbReference>
<protein>
    <recommendedName>
        <fullName evidence="4">DUF104 domain-containing protein</fullName>
    </recommendedName>
</protein>
<reference evidence="2 3" key="1">
    <citation type="submission" date="2012-02" db="EMBL/GenBank/DDBJ databases">
        <title>Complete sequence of chromosome of Singulisphaera acidiphila DSM 18658.</title>
        <authorList>
            <consortium name="US DOE Joint Genome Institute (JGI-PGF)"/>
            <person name="Lucas S."/>
            <person name="Copeland A."/>
            <person name="Lapidus A."/>
            <person name="Glavina del Rio T."/>
            <person name="Dalin E."/>
            <person name="Tice H."/>
            <person name="Bruce D."/>
            <person name="Goodwin L."/>
            <person name="Pitluck S."/>
            <person name="Peters L."/>
            <person name="Ovchinnikova G."/>
            <person name="Chertkov O."/>
            <person name="Kyrpides N."/>
            <person name="Mavromatis K."/>
            <person name="Ivanova N."/>
            <person name="Brettin T."/>
            <person name="Detter J.C."/>
            <person name="Han C."/>
            <person name="Larimer F."/>
            <person name="Land M."/>
            <person name="Hauser L."/>
            <person name="Markowitz V."/>
            <person name="Cheng J.-F."/>
            <person name="Hugenholtz P."/>
            <person name="Woyke T."/>
            <person name="Wu D."/>
            <person name="Tindall B."/>
            <person name="Pomrenke H."/>
            <person name="Brambilla E."/>
            <person name="Klenk H.-P."/>
            <person name="Eisen J.A."/>
        </authorList>
    </citation>
    <scope>NUCLEOTIDE SEQUENCE [LARGE SCALE GENOMIC DNA]</scope>
    <source>
        <strain evidence="3">ATCC BAA-1392 / DSM 18658 / VKM B-2454 / MOB10</strain>
    </source>
</reference>
<dbReference type="InterPro" id="IPR024069">
    <property type="entry name" value="AF2212-like_dom_sf"/>
</dbReference>
<feature type="region of interest" description="Disordered" evidence="1">
    <location>
        <begin position="16"/>
        <end position="77"/>
    </location>
</feature>
<keyword evidence="3" id="KW-1185">Reference proteome</keyword>
<dbReference type="RefSeq" id="WP_015248297.1">
    <property type="nucleotide sequence ID" value="NC_019892.1"/>
</dbReference>